<organism evidence="1 2">
    <name type="scientific">Nelumbo nucifera</name>
    <name type="common">Sacred lotus</name>
    <dbReference type="NCBI Taxonomy" id="4432"/>
    <lineage>
        <taxon>Eukaryota</taxon>
        <taxon>Viridiplantae</taxon>
        <taxon>Streptophyta</taxon>
        <taxon>Embryophyta</taxon>
        <taxon>Tracheophyta</taxon>
        <taxon>Spermatophyta</taxon>
        <taxon>Magnoliopsida</taxon>
        <taxon>Proteales</taxon>
        <taxon>Nelumbonaceae</taxon>
        <taxon>Nelumbo</taxon>
    </lineage>
</organism>
<evidence type="ECO:0000313" key="2">
    <source>
        <dbReference type="Proteomes" id="UP000607653"/>
    </source>
</evidence>
<dbReference type="Proteomes" id="UP000607653">
    <property type="component" value="Unassembled WGS sequence"/>
</dbReference>
<keyword evidence="2" id="KW-1185">Reference proteome</keyword>
<evidence type="ECO:0000313" key="1">
    <source>
        <dbReference type="EMBL" id="DAD23016.1"/>
    </source>
</evidence>
<name>A0A822XVL1_NELNU</name>
<dbReference type="AlphaFoldDB" id="A0A822XVL1"/>
<proteinExistence type="predicted"/>
<accession>A0A822XVL1</accession>
<gene>
    <name evidence="1" type="ORF">HUJ06_024479</name>
</gene>
<reference evidence="1 2" key="1">
    <citation type="journal article" date="2020" name="Mol. Biol. Evol.">
        <title>Distinct Expression and Methylation Patterns for Genes with Different Fates following a Single Whole-Genome Duplication in Flowering Plants.</title>
        <authorList>
            <person name="Shi T."/>
            <person name="Rahmani R.S."/>
            <person name="Gugger P.F."/>
            <person name="Wang M."/>
            <person name="Li H."/>
            <person name="Zhang Y."/>
            <person name="Li Z."/>
            <person name="Wang Q."/>
            <person name="Van de Peer Y."/>
            <person name="Marchal K."/>
            <person name="Chen J."/>
        </authorList>
    </citation>
    <scope>NUCLEOTIDE SEQUENCE [LARGE SCALE GENOMIC DNA]</scope>
    <source>
        <tissue evidence="1">Leaf</tissue>
    </source>
</reference>
<comment type="caution">
    <text evidence="1">The sequence shown here is derived from an EMBL/GenBank/DDBJ whole genome shotgun (WGS) entry which is preliminary data.</text>
</comment>
<protein>
    <submittedName>
        <fullName evidence="1">Uncharacterized protein</fullName>
    </submittedName>
</protein>
<sequence length="196" mass="21601">MSEASSTIIRTLTNNNYQSIVVTSANAIGTQKTDVVNWWVIHPIGTSHIQIVAKRKLQSIQIVQAQMQQRILVKTIPILQSLDSLSLLVCLTDIPLEQRLLSSLSSYDDVVLLDKPKPIHLPNGSTIFATHKGSICLGSHTTTDVLHLPNFTCNLLSINKLTQQLNCVVVFFPTFCVLQDLDSRTVIGVGHLHNGI</sequence>
<dbReference type="EMBL" id="DUZY01000001">
    <property type="protein sequence ID" value="DAD23016.1"/>
    <property type="molecule type" value="Genomic_DNA"/>
</dbReference>